<dbReference type="RefSeq" id="WP_081034880.1">
    <property type="nucleotide sequence ID" value="NZ_CABJBJ010000055.1"/>
</dbReference>
<evidence type="ECO:0000256" key="3">
    <source>
        <dbReference type="ARBA" id="ARBA00023014"/>
    </source>
</evidence>
<dbReference type="EMBL" id="WNME01000014">
    <property type="protein sequence ID" value="MUB65334.1"/>
    <property type="molecule type" value="Genomic_DNA"/>
</dbReference>
<evidence type="ECO:0000313" key="5">
    <source>
        <dbReference type="EMBL" id="MUB65334.1"/>
    </source>
</evidence>
<reference evidence="5 8" key="2">
    <citation type="submission" date="2019-09" db="EMBL/GenBank/DDBJ databases">
        <title>Draft genome sequencing of Hungatella hathewayi 123Y-2.</title>
        <authorList>
            <person name="Lv Q."/>
            <person name="Li S."/>
        </authorList>
    </citation>
    <scope>NUCLEOTIDE SEQUENCE [LARGE SCALE GENOMIC DNA]</scope>
    <source>
        <strain evidence="5 8">123Y-2</strain>
    </source>
</reference>
<dbReference type="CDD" id="cd01335">
    <property type="entry name" value="Radical_SAM"/>
    <property type="match status" value="1"/>
</dbReference>
<proteinExistence type="predicted"/>
<protein>
    <submittedName>
        <fullName evidence="6">Radical SAM protein</fullName>
    </submittedName>
</protein>
<dbReference type="EMBL" id="QSSQ01000070">
    <property type="protein sequence ID" value="RGL92286.1"/>
    <property type="molecule type" value="Genomic_DNA"/>
</dbReference>
<keyword evidence="1" id="KW-0479">Metal-binding</keyword>
<sequence>MNKEVDTSEFKSFFKSVQGNEGDKCRYNTRLDTYGCGCQHNCSYCYARSLLHFRGFWNADQPKAADIRRIARKVNQLSPGTIIRLGGMTDCFQPCEQEQRVTYHTILEMNRRRVGYLIVTKSALIAEPEYLEILDRSLAHIQITVTCLDDKKTLTYEKASPPSQRVLAIQKLQESGFDVSMRLSPVIEEFMDFEMLNSLDIERCVVEFLRINTWIRQWLKEVDFTKYSLRHGGYCHLPLDEKLKILDKIHIPEKTVCEDVTEHYEYWRKHVNPNREDCCNLRIL</sequence>
<dbReference type="InterPro" id="IPR007197">
    <property type="entry name" value="rSAM"/>
</dbReference>
<dbReference type="GO" id="GO:0051536">
    <property type="term" value="F:iron-sulfur cluster binding"/>
    <property type="evidence" value="ECO:0007669"/>
    <property type="project" value="UniProtKB-KW"/>
</dbReference>
<keyword evidence="2" id="KW-0408">Iron</keyword>
<evidence type="ECO:0000259" key="4">
    <source>
        <dbReference type="Pfam" id="PF04055"/>
    </source>
</evidence>
<evidence type="ECO:0000313" key="8">
    <source>
        <dbReference type="Proteomes" id="UP000434223"/>
    </source>
</evidence>
<accession>A0A174SK01</accession>
<evidence type="ECO:0000313" key="6">
    <source>
        <dbReference type="EMBL" id="RGL92286.1"/>
    </source>
</evidence>
<feature type="domain" description="Radical SAM core" evidence="4">
    <location>
        <begin position="35"/>
        <end position="186"/>
    </location>
</feature>
<evidence type="ECO:0000313" key="7">
    <source>
        <dbReference type="Proteomes" id="UP000261257"/>
    </source>
</evidence>
<keyword evidence="3" id="KW-0411">Iron-sulfur</keyword>
<dbReference type="Proteomes" id="UP000434223">
    <property type="component" value="Unassembled WGS sequence"/>
</dbReference>
<dbReference type="SFLD" id="SFLDG01084">
    <property type="entry name" value="Uncharacterised_Radical_SAM_Su"/>
    <property type="match status" value="1"/>
</dbReference>
<dbReference type="InterPro" id="IPR040086">
    <property type="entry name" value="MJ0683-like"/>
</dbReference>
<dbReference type="PANTHER" id="PTHR43432:SF3">
    <property type="entry name" value="SLR0285 PROTEIN"/>
    <property type="match status" value="1"/>
</dbReference>
<dbReference type="OrthoDB" id="9785699at2"/>
<organism evidence="6 7">
    <name type="scientific">Hungatella hathewayi</name>
    <dbReference type="NCBI Taxonomy" id="154046"/>
    <lineage>
        <taxon>Bacteria</taxon>
        <taxon>Bacillati</taxon>
        <taxon>Bacillota</taxon>
        <taxon>Clostridia</taxon>
        <taxon>Lachnospirales</taxon>
        <taxon>Lachnospiraceae</taxon>
        <taxon>Hungatella</taxon>
    </lineage>
</organism>
<dbReference type="SFLD" id="SFLDS00029">
    <property type="entry name" value="Radical_SAM"/>
    <property type="match status" value="1"/>
</dbReference>
<reference evidence="6 7" key="1">
    <citation type="submission" date="2018-08" db="EMBL/GenBank/DDBJ databases">
        <title>A genome reference for cultivated species of the human gut microbiota.</title>
        <authorList>
            <person name="Zou Y."/>
            <person name="Xue W."/>
            <person name="Luo G."/>
        </authorList>
    </citation>
    <scope>NUCLEOTIDE SEQUENCE [LARGE SCALE GENOMIC DNA]</scope>
    <source>
        <strain evidence="6 7">TF05-11AC</strain>
    </source>
</reference>
<dbReference type="PANTHER" id="PTHR43432">
    <property type="entry name" value="SLR0285 PROTEIN"/>
    <property type="match status" value="1"/>
</dbReference>
<dbReference type="GO" id="GO:0003824">
    <property type="term" value="F:catalytic activity"/>
    <property type="evidence" value="ECO:0007669"/>
    <property type="project" value="InterPro"/>
</dbReference>
<comment type="caution">
    <text evidence="6">The sequence shown here is derived from an EMBL/GenBank/DDBJ whole genome shotgun (WGS) entry which is preliminary data.</text>
</comment>
<gene>
    <name evidence="6" type="ORF">DXC39_32325</name>
    <name evidence="5" type="ORF">GNE07_20135</name>
</gene>
<evidence type="ECO:0000256" key="1">
    <source>
        <dbReference type="ARBA" id="ARBA00022723"/>
    </source>
</evidence>
<dbReference type="Pfam" id="PF04055">
    <property type="entry name" value="Radical_SAM"/>
    <property type="match status" value="1"/>
</dbReference>
<dbReference type="SUPFAM" id="SSF102114">
    <property type="entry name" value="Radical SAM enzymes"/>
    <property type="match status" value="1"/>
</dbReference>
<dbReference type="Proteomes" id="UP000261257">
    <property type="component" value="Unassembled WGS sequence"/>
</dbReference>
<evidence type="ECO:0000256" key="2">
    <source>
        <dbReference type="ARBA" id="ARBA00023004"/>
    </source>
</evidence>
<dbReference type="GO" id="GO:0046872">
    <property type="term" value="F:metal ion binding"/>
    <property type="evidence" value="ECO:0007669"/>
    <property type="project" value="UniProtKB-KW"/>
</dbReference>
<dbReference type="AlphaFoldDB" id="A0A174SK01"/>
<name>A0A174SK01_9FIRM</name>
<dbReference type="Gene3D" id="3.80.30.30">
    <property type="match status" value="1"/>
</dbReference>
<dbReference type="InterPro" id="IPR058240">
    <property type="entry name" value="rSAM_sf"/>
</dbReference>